<dbReference type="EMBL" id="KK365132">
    <property type="protein sequence ID" value="KCZ82161.1"/>
    <property type="molecule type" value="Genomic_DNA"/>
</dbReference>
<accession>A0A059F5D9</accession>
<reference evidence="4" key="1">
    <citation type="submission" date="2013-02" db="EMBL/GenBank/DDBJ databases">
        <authorList>
            <consortium name="The Broad Institute Genome Sequencing Platform"/>
            <person name="Cuomo C."/>
            <person name="Becnel J."/>
            <person name="Sanscrainte N."/>
            <person name="Walker B."/>
            <person name="Young S.K."/>
            <person name="Zeng Q."/>
            <person name="Gargeya S."/>
            <person name="Fitzgerald M."/>
            <person name="Haas B."/>
            <person name="Abouelleil A."/>
            <person name="Alvarado L."/>
            <person name="Arachchi H.M."/>
            <person name="Berlin A.M."/>
            <person name="Chapman S.B."/>
            <person name="Dewar J."/>
            <person name="Goldberg J."/>
            <person name="Griggs A."/>
            <person name="Gujja S."/>
            <person name="Hansen M."/>
            <person name="Howarth C."/>
            <person name="Imamovic A."/>
            <person name="Larimer J."/>
            <person name="McCowan C."/>
            <person name="Murphy C."/>
            <person name="Neiman D."/>
            <person name="Pearson M."/>
            <person name="Priest M."/>
            <person name="Roberts A."/>
            <person name="Saif S."/>
            <person name="Shea T."/>
            <person name="Sisk P."/>
            <person name="Sykes S."/>
            <person name="Wortman J."/>
            <person name="Nusbaum C."/>
            <person name="Birren B."/>
        </authorList>
    </citation>
    <scope>NUCLEOTIDE SEQUENCE [LARGE SCALE GENOMIC DNA]</scope>
    <source>
        <strain evidence="4">PRA339</strain>
    </source>
</reference>
<feature type="transmembrane region" description="Helical" evidence="1">
    <location>
        <begin position="325"/>
        <end position="345"/>
    </location>
</feature>
<dbReference type="Proteomes" id="UP000030655">
    <property type="component" value="Unassembled WGS sequence"/>
</dbReference>
<keyword evidence="1" id="KW-0812">Transmembrane</keyword>
<dbReference type="VEuPathDB" id="MicrosporidiaDB:H312_00438"/>
<dbReference type="OrthoDB" id="189226at2759"/>
<dbReference type="GO" id="GO:0036149">
    <property type="term" value="P:phosphatidylinositol acyl-chain remodeling"/>
    <property type="evidence" value="ECO:0007669"/>
    <property type="project" value="TreeGrafter"/>
</dbReference>
<dbReference type="SUPFAM" id="SSF69593">
    <property type="entry name" value="Glycerol-3-phosphate (1)-acyltransferase"/>
    <property type="match status" value="1"/>
</dbReference>
<feature type="transmembrane region" description="Helical" evidence="1">
    <location>
        <begin position="121"/>
        <end position="137"/>
    </location>
</feature>
<name>A0A059F5D9_9MICR</name>
<evidence type="ECO:0000313" key="3">
    <source>
        <dbReference type="EMBL" id="KCZ82161.1"/>
    </source>
</evidence>
<feature type="transmembrane region" description="Helical" evidence="1">
    <location>
        <begin position="7"/>
        <end position="35"/>
    </location>
</feature>
<dbReference type="SMART" id="SM00563">
    <property type="entry name" value="PlsC"/>
    <property type="match status" value="1"/>
</dbReference>
<protein>
    <recommendedName>
        <fullName evidence="2">Phospholipid/glycerol acyltransferase domain-containing protein</fullName>
    </recommendedName>
</protein>
<gene>
    <name evidence="3" type="ORF">H312_00438</name>
</gene>
<dbReference type="GO" id="GO:0016746">
    <property type="term" value="F:acyltransferase activity"/>
    <property type="evidence" value="ECO:0007669"/>
    <property type="project" value="InterPro"/>
</dbReference>
<keyword evidence="4" id="KW-1185">Reference proteome</keyword>
<feature type="transmembrane region" description="Helical" evidence="1">
    <location>
        <begin position="47"/>
        <end position="70"/>
    </location>
</feature>
<feature type="domain" description="Phospholipid/glycerol acyltransferase" evidence="2">
    <location>
        <begin position="82"/>
        <end position="209"/>
    </location>
</feature>
<evidence type="ECO:0000313" key="4">
    <source>
        <dbReference type="Proteomes" id="UP000030655"/>
    </source>
</evidence>
<dbReference type="AlphaFoldDB" id="A0A059F5D9"/>
<reference evidence="3 4" key="2">
    <citation type="submission" date="2014-03" db="EMBL/GenBank/DDBJ databases">
        <title>The Genome Sequence of Anncaliia algerae insect isolate PRA339.</title>
        <authorList>
            <consortium name="The Broad Institute Genome Sequencing Platform"/>
            <consortium name="The Broad Institute Genome Sequencing Center for Infectious Disease"/>
            <person name="Cuomo C."/>
            <person name="Becnel J."/>
            <person name="Sanscrainte N."/>
            <person name="Walker B."/>
            <person name="Young S.K."/>
            <person name="Zeng Q."/>
            <person name="Gargeya S."/>
            <person name="Fitzgerald M."/>
            <person name="Haas B."/>
            <person name="Abouelleil A."/>
            <person name="Alvarado L."/>
            <person name="Arachchi H.M."/>
            <person name="Berlin A.M."/>
            <person name="Chapman S.B."/>
            <person name="Dewar J."/>
            <person name="Goldberg J."/>
            <person name="Griggs A."/>
            <person name="Gujja S."/>
            <person name="Hansen M."/>
            <person name="Howarth C."/>
            <person name="Imamovic A."/>
            <person name="Larimer J."/>
            <person name="McCowan C."/>
            <person name="Murphy C."/>
            <person name="Neiman D."/>
            <person name="Pearson M."/>
            <person name="Priest M."/>
            <person name="Roberts A."/>
            <person name="Saif S."/>
            <person name="Shea T."/>
            <person name="Sisk P."/>
            <person name="Sykes S."/>
            <person name="Wortman J."/>
            <person name="Nusbaum C."/>
            <person name="Birren B."/>
        </authorList>
    </citation>
    <scope>NUCLEOTIDE SEQUENCE [LARGE SCALE GENOMIC DNA]</scope>
    <source>
        <strain evidence="3 4">PRA339</strain>
    </source>
</reference>
<dbReference type="STRING" id="1288291.A0A059F5D9"/>
<dbReference type="PANTHER" id="PTHR10983:SF16">
    <property type="entry name" value="LYSOCARDIOLIPIN ACYLTRANSFERASE 1"/>
    <property type="match status" value="1"/>
</dbReference>
<organism evidence="3 4">
    <name type="scientific">Anncaliia algerae PRA339</name>
    <dbReference type="NCBI Taxonomy" id="1288291"/>
    <lineage>
        <taxon>Eukaryota</taxon>
        <taxon>Fungi</taxon>
        <taxon>Fungi incertae sedis</taxon>
        <taxon>Microsporidia</taxon>
        <taxon>Tubulinosematoidea</taxon>
        <taxon>Tubulinosematidae</taxon>
        <taxon>Anncaliia</taxon>
    </lineage>
</organism>
<sequence length="350" mass="41979">MKKILNYLIFGILSLFYGSFFIIPSAIFFVLYFIAKYTGLRKIYLDFSFNVFFHVTSAFLGFYFYEPIIISYNKKILESKRNIIISNHITLYDWFFFFVLLKKFNKLSYLKIILKKSLESVPFFGYVMKLYGFIFLNRKLKEDEKILEERMREITDEEKYSILFFPEGTVIESGTREVSKNYAKQNNVLVDGKEFCHDRVLLPKKTGFNIILKELKTFDGIIDCTIGTVPYERYPYQTFTFTEVFLEKKRSHKFFFVLDYKENNKNLYEDTFLYKDFFLKNDFLERVENNNVSNVSDLYNLHKNFIDSENISDIVFDEVCIWKNIYYLLIGGYFTLVGLGFYKLYKFLIN</sequence>
<dbReference type="GO" id="GO:0005783">
    <property type="term" value="C:endoplasmic reticulum"/>
    <property type="evidence" value="ECO:0007669"/>
    <property type="project" value="TreeGrafter"/>
</dbReference>
<evidence type="ECO:0000256" key="1">
    <source>
        <dbReference type="SAM" id="Phobius"/>
    </source>
</evidence>
<proteinExistence type="predicted"/>
<dbReference type="Pfam" id="PF01553">
    <property type="entry name" value="Acyltransferase"/>
    <property type="match status" value="1"/>
</dbReference>
<dbReference type="CDD" id="cd07990">
    <property type="entry name" value="LPLAT_LCLAT1-like"/>
    <property type="match status" value="1"/>
</dbReference>
<keyword evidence="1" id="KW-0472">Membrane</keyword>
<dbReference type="InterPro" id="IPR002123">
    <property type="entry name" value="Plipid/glycerol_acylTrfase"/>
</dbReference>
<feature type="transmembrane region" description="Helical" evidence="1">
    <location>
        <begin position="82"/>
        <end position="101"/>
    </location>
</feature>
<keyword evidence="1" id="KW-1133">Transmembrane helix</keyword>
<dbReference type="HOGENOM" id="CLU_041302_0_0_1"/>
<evidence type="ECO:0000259" key="2">
    <source>
        <dbReference type="SMART" id="SM00563"/>
    </source>
</evidence>
<dbReference type="PANTHER" id="PTHR10983">
    <property type="entry name" value="1-ACYLGLYCEROL-3-PHOSPHATE ACYLTRANSFERASE-RELATED"/>
    <property type="match status" value="1"/>
</dbReference>